<keyword evidence="4 5" id="KW-0472">Membrane</keyword>
<evidence type="ECO:0000259" key="6">
    <source>
        <dbReference type="Pfam" id="PF13515"/>
    </source>
</evidence>
<name>A0ABX6YLJ8_9MICO</name>
<sequence length="350" mass="36793">MARRLAYRLHALDFEVATRAGIAVAVPLVTLTLLGRLDLALYASFGAFTSLYGRSEVYRTRLRTAGSAAAMLVALIAGGVLISTTGSNTGFLVVGLVAVLAAGVLLCRTLSLHPPTPVFFTFAFLVCALIPVRADEAGLAVLIAVGSASFALVVTMSGWLLRLGRDVDRVTASFKLLKPLPRRAVLRPRAWRDPAVWLNIGQLVVGAVIAGGAAELLGLGHSYWAVVSLVAVVPPVRAAHSISRTLHRTVGTIAGVVVTALVLWGHPPVWLLIAIVVVCQFGAEIFVGRHYGTALVFITPLALLMVHLSSPATSVSDILIDRAVETALGAAVGVAMVLLARFVRVGPEPQ</sequence>
<accession>A0ABX6YLJ8</accession>
<feature type="transmembrane region" description="Helical" evidence="5">
    <location>
        <begin position="196"/>
        <end position="217"/>
    </location>
</feature>
<dbReference type="RefSeq" id="WP_166988388.1">
    <property type="nucleotide sequence ID" value="NZ_CP061169.1"/>
</dbReference>
<dbReference type="EMBL" id="CP061169">
    <property type="protein sequence ID" value="QPZ39210.1"/>
    <property type="molecule type" value="Genomic_DNA"/>
</dbReference>
<feature type="transmembrane region" description="Helical" evidence="5">
    <location>
        <begin position="64"/>
        <end position="83"/>
    </location>
</feature>
<reference evidence="7 8" key="1">
    <citation type="submission" date="2020-12" db="EMBL/GenBank/DDBJ databases">
        <title>Microbacterium sp. HY060.</title>
        <authorList>
            <person name="Zhou J."/>
        </authorList>
    </citation>
    <scope>NUCLEOTIDE SEQUENCE [LARGE SCALE GENOMIC DNA]</scope>
    <source>
        <strain evidence="7 8">HY60</strain>
    </source>
</reference>
<gene>
    <name evidence="7" type="ORF">HCR76_03850</name>
</gene>
<evidence type="ECO:0000313" key="7">
    <source>
        <dbReference type="EMBL" id="QPZ39210.1"/>
    </source>
</evidence>
<comment type="subcellular location">
    <subcellularLocation>
        <location evidence="1">Membrane</location>
        <topology evidence="1">Multi-pass membrane protein</topology>
    </subcellularLocation>
</comment>
<dbReference type="Pfam" id="PF13515">
    <property type="entry name" value="FUSC_2"/>
    <property type="match status" value="1"/>
</dbReference>
<feature type="transmembrane region" description="Helical" evidence="5">
    <location>
        <begin position="326"/>
        <end position="343"/>
    </location>
</feature>
<protein>
    <submittedName>
        <fullName evidence="7">FUSC family protein</fullName>
    </submittedName>
</protein>
<feature type="transmembrane region" description="Helical" evidence="5">
    <location>
        <begin position="89"/>
        <end position="106"/>
    </location>
</feature>
<evidence type="ECO:0000313" key="8">
    <source>
        <dbReference type="Proteomes" id="UP000662814"/>
    </source>
</evidence>
<organism evidence="7 8">
    <name type="scientific">Paramicrobacterium chengjingii</name>
    <dbReference type="NCBI Taxonomy" id="2769067"/>
    <lineage>
        <taxon>Bacteria</taxon>
        <taxon>Bacillati</taxon>
        <taxon>Actinomycetota</taxon>
        <taxon>Actinomycetes</taxon>
        <taxon>Micrococcales</taxon>
        <taxon>Microbacteriaceae</taxon>
        <taxon>Paramicrobacterium</taxon>
    </lineage>
</organism>
<keyword evidence="2 5" id="KW-0812">Transmembrane</keyword>
<keyword evidence="8" id="KW-1185">Reference proteome</keyword>
<evidence type="ECO:0000256" key="3">
    <source>
        <dbReference type="ARBA" id="ARBA00022989"/>
    </source>
</evidence>
<evidence type="ECO:0000256" key="4">
    <source>
        <dbReference type="ARBA" id="ARBA00023136"/>
    </source>
</evidence>
<keyword evidence="3 5" id="KW-1133">Transmembrane helix</keyword>
<proteinExistence type="predicted"/>
<evidence type="ECO:0000256" key="5">
    <source>
        <dbReference type="SAM" id="Phobius"/>
    </source>
</evidence>
<dbReference type="InterPro" id="IPR049453">
    <property type="entry name" value="Memb_transporter_dom"/>
</dbReference>
<feature type="transmembrane region" description="Helical" evidence="5">
    <location>
        <begin position="140"/>
        <end position="161"/>
    </location>
</feature>
<dbReference type="Proteomes" id="UP000662814">
    <property type="component" value="Chromosome"/>
</dbReference>
<feature type="transmembrane region" description="Helical" evidence="5">
    <location>
        <begin position="20"/>
        <end position="43"/>
    </location>
</feature>
<evidence type="ECO:0000256" key="1">
    <source>
        <dbReference type="ARBA" id="ARBA00004141"/>
    </source>
</evidence>
<evidence type="ECO:0000256" key="2">
    <source>
        <dbReference type="ARBA" id="ARBA00022692"/>
    </source>
</evidence>
<feature type="domain" description="Integral membrane bound transporter" evidence="6">
    <location>
        <begin position="210"/>
        <end position="335"/>
    </location>
</feature>
<feature type="transmembrane region" description="Helical" evidence="5">
    <location>
        <begin position="294"/>
        <end position="314"/>
    </location>
</feature>